<protein>
    <recommendedName>
        <fullName evidence="15">P-loop containing nucleoside triphosphate hydrolase protein</fullName>
    </recommendedName>
</protein>
<evidence type="ECO:0000259" key="12">
    <source>
        <dbReference type="PROSITE" id="PS51194"/>
    </source>
</evidence>
<dbReference type="SMART" id="SM00490">
    <property type="entry name" value="HELICc"/>
    <property type="match status" value="1"/>
</dbReference>
<dbReference type="STRING" id="215250.A0A316YTD5"/>
<evidence type="ECO:0000256" key="7">
    <source>
        <dbReference type="ARBA" id="ARBA00022833"/>
    </source>
</evidence>
<evidence type="ECO:0000256" key="6">
    <source>
        <dbReference type="ARBA" id="ARBA00022806"/>
    </source>
</evidence>
<dbReference type="PANTHER" id="PTHR45626:SF17">
    <property type="entry name" value="HELICASE-LIKE TRANSCRIPTION FACTOR"/>
    <property type="match status" value="1"/>
</dbReference>
<feature type="compositionally biased region" description="Low complexity" evidence="10">
    <location>
        <begin position="41"/>
        <end position="53"/>
    </location>
</feature>
<accession>A0A316YTD5</accession>
<dbReference type="PROSITE" id="PS00518">
    <property type="entry name" value="ZF_RING_1"/>
    <property type="match status" value="1"/>
</dbReference>
<proteinExistence type="inferred from homology"/>
<feature type="region of interest" description="Disordered" evidence="10">
    <location>
        <begin position="719"/>
        <end position="859"/>
    </location>
</feature>
<dbReference type="InterPro" id="IPR013083">
    <property type="entry name" value="Znf_RING/FYVE/PHD"/>
</dbReference>
<evidence type="ECO:0000256" key="10">
    <source>
        <dbReference type="SAM" id="MobiDB-lite"/>
    </source>
</evidence>
<dbReference type="GO" id="GO:0005634">
    <property type="term" value="C:nucleus"/>
    <property type="evidence" value="ECO:0007669"/>
    <property type="project" value="TreeGrafter"/>
</dbReference>
<dbReference type="InterPro" id="IPR017907">
    <property type="entry name" value="Znf_RING_CS"/>
</dbReference>
<feature type="compositionally biased region" description="Acidic residues" evidence="10">
    <location>
        <begin position="485"/>
        <end position="497"/>
    </location>
</feature>
<dbReference type="InterPro" id="IPR001841">
    <property type="entry name" value="Znf_RING"/>
</dbReference>
<evidence type="ECO:0008006" key="15">
    <source>
        <dbReference type="Google" id="ProtNLM"/>
    </source>
</evidence>
<keyword evidence="5" id="KW-0378">Hydrolase</keyword>
<feature type="compositionally biased region" description="Basic and acidic residues" evidence="10">
    <location>
        <begin position="1267"/>
        <end position="1290"/>
    </location>
</feature>
<dbReference type="Gene3D" id="3.40.50.10810">
    <property type="entry name" value="Tandem AAA-ATPase domain"/>
    <property type="match status" value="3"/>
</dbReference>
<dbReference type="Gene3D" id="3.30.40.10">
    <property type="entry name" value="Zinc/RING finger domain, C3HC4 (zinc finger)"/>
    <property type="match status" value="1"/>
</dbReference>
<dbReference type="SMART" id="SM00184">
    <property type="entry name" value="RING"/>
    <property type="match status" value="1"/>
</dbReference>
<dbReference type="GO" id="GO:0008270">
    <property type="term" value="F:zinc ion binding"/>
    <property type="evidence" value="ECO:0007669"/>
    <property type="project" value="UniProtKB-KW"/>
</dbReference>
<feature type="compositionally biased region" description="Basic residues" evidence="10">
    <location>
        <begin position="767"/>
        <end position="782"/>
    </location>
</feature>
<dbReference type="OrthoDB" id="448448at2759"/>
<dbReference type="InterPro" id="IPR049730">
    <property type="entry name" value="SNF2/RAD54-like_C"/>
</dbReference>
<feature type="compositionally biased region" description="Polar residues" evidence="10">
    <location>
        <begin position="1317"/>
        <end position="1326"/>
    </location>
</feature>
<feature type="compositionally biased region" description="Basic and acidic residues" evidence="10">
    <location>
        <begin position="719"/>
        <end position="732"/>
    </location>
</feature>
<dbReference type="Pfam" id="PF13639">
    <property type="entry name" value="zf-RING_2"/>
    <property type="match status" value="1"/>
</dbReference>
<feature type="region of interest" description="Disordered" evidence="10">
    <location>
        <begin position="1267"/>
        <end position="1344"/>
    </location>
</feature>
<dbReference type="GO" id="GO:0006281">
    <property type="term" value="P:DNA repair"/>
    <property type="evidence" value="ECO:0007669"/>
    <property type="project" value="TreeGrafter"/>
</dbReference>
<dbReference type="CDD" id="cd18793">
    <property type="entry name" value="SF2_C_SNF"/>
    <property type="match status" value="1"/>
</dbReference>
<feature type="compositionally biased region" description="Acidic residues" evidence="10">
    <location>
        <begin position="742"/>
        <end position="753"/>
    </location>
</feature>
<keyword evidence="2" id="KW-0479">Metal-binding</keyword>
<dbReference type="InParanoid" id="A0A316YTD5"/>
<keyword evidence="7" id="KW-0862">Zinc</keyword>
<dbReference type="PROSITE" id="PS51194">
    <property type="entry name" value="HELICASE_CTER"/>
    <property type="match status" value="1"/>
</dbReference>
<dbReference type="Proteomes" id="UP000245768">
    <property type="component" value="Unassembled WGS sequence"/>
</dbReference>
<feature type="compositionally biased region" description="Acidic residues" evidence="10">
    <location>
        <begin position="522"/>
        <end position="532"/>
    </location>
</feature>
<dbReference type="RefSeq" id="XP_025378203.1">
    <property type="nucleotide sequence ID" value="XM_025525072.1"/>
</dbReference>
<feature type="compositionally biased region" description="Polar residues" evidence="10">
    <location>
        <begin position="1294"/>
        <end position="1306"/>
    </location>
</feature>
<evidence type="ECO:0000256" key="8">
    <source>
        <dbReference type="ARBA" id="ARBA00022840"/>
    </source>
</evidence>
<dbReference type="Pfam" id="PF00176">
    <property type="entry name" value="SNF2-rel_dom"/>
    <property type="match status" value="2"/>
</dbReference>
<dbReference type="PANTHER" id="PTHR45626">
    <property type="entry name" value="TRANSCRIPTION TERMINATION FACTOR 2-RELATED"/>
    <property type="match status" value="1"/>
</dbReference>
<feature type="compositionally biased region" description="Basic residues" evidence="10">
    <location>
        <begin position="579"/>
        <end position="597"/>
    </location>
</feature>
<dbReference type="Gene3D" id="3.40.50.300">
    <property type="entry name" value="P-loop containing nucleotide triphosphate hydrolases"/>
    <property type="match status" value="2"/>
</dbReference>
<dbReference type="GO" id="GO:0004386">
    <property type="term" value="F:helicase activity"/>
    <property type="evidence" value="ECO:0007669"/>
    <property type="project" value="UniProtKB-KW"/>
</dbReference>
<gene>
    <name evidence="13" type="ORF">FA10DRAFT_302185</name>
</gene>
<feature type="compositionally biased region" description="Acidic residues" evidence="10">
    <location>
        <begin position="806"/>
        <end position="836"/>
    </location>
</feature>
<comment type="similarity">
    <text evidence="1">Belongs to the SNF2/RAD54 helicase family.</text>
</comment>
<reference evidence="13 14" key="1">
    <citation type="journal article" date="2018" name="Mol. Biol. Evol.">
        <title>Broad Genomic Sampling Reveals a Smut Pathogenic Ancestry of the Fungal Clade Ustilaginomycotina.</title>
        <authorList>
            <person name="Kijpornyongpan T."/>
            <person name="Mondo S.J."/>
            <person name="Barry K."/>
            <person name="Sandor L."/>
            <person name="Lee J."/>
            <person name="Lipzen A."/>
            <person name="Pangilinan J."/>
            <person name="LaButti K."/>
            <person name="Hainaut M."/>
            <person name="Henrissat B."/>
            <person name="Grigoriev I.V."/>
            <person name="Spatafora J.W."/>
            <person name="Aime M.C."/>
        </authorList>
    </citation>
    <scope>NUCLEOTIDE SEQUENCE [LARGE SCALE GENOMIC DNA]</scope>
    <source>
        <strain evidence="13 14">MCA 4198</strain>
    </source>
</reference>
<organism evidence="13 14">
    <name type="scientific">Acaromyces ingoldii</name>
    <dbReference type="NCBI Taxonomy" id="215250"/>
    <lineage>
        <taxon>Eukaryota</taxon>
        <taxon>Fungi</taxon>
        <taxon>Dikarya</taxon>
        <taxon>Basidiomycota</taxon>
        <taxon>Ustilaginomycotina</taxon>
        <taxon>Exobasidiomycetes</taxon>
        <taxon>Exobasidiales</taxon>
        <taxon>Cryptobasidiaceae</taxon>
        <taxon>Acaromyces</taxon>
    </lineage>
</organism>
<dbReference type="EMBL" id="KZ819636">
    <property type="protein sequence ID" value="PWN91005.1"/>
    <property type="molecule type" value="Genomic_DNA"/>
</dbReference>
<keyword evidence="3" id="KW-0547">Nucleotide-binding</keyword>
<dbReference type="GO" id="GO:0016787">
    <property type="term" value="F:hydrolase activity"/>
    <property type="evidence" value="ECO:0007669"/>
    <property type="project" value="UniProtKB-KW"/>
</dbReference>
<dbReference type="InterPro" id="IPR014001">
    <property type="entry name" value="Helicase_ATP-bd"/>
</dbReference>
<feature type="region of interest" description="Disordered" evidence="10">
    <location>
        <begin position="1139"/>
        <end position="1177"/>
    </location>
</feature>
<evidence type="ECO:0000256" key="4">
    <source>
        <dbReference type="ARBA" id="ARBA00022771"/>
    </source>
</evidence>
<evidence type="ECO:0000256" key="3">
    <source>
        <dbReference type="ARBA" id="ARBA00022741"/>
    </source>
</evidence>
<evidence type="ECO:0000256" key="9">
    <source>
        <dbReference type="PROSITE-ProRule" id="PRU00175"/>
    </source>
</evidence>
<evidence type="ECO:0000256" key="1">
    <source>
        <dbReference type="ARBA" id="ARBA00007025"/>
    </source>
</evidence>
<dbReference type="InterPro" id="IPR050628">
    <property type="entry name" value="SNF2_RAD54_helicase_TF"/>
</dbReference>
<keyword evidence="8" id="KW-0067">ATP-binding</keyword>
<dbReference type="GeneID" id="37046988"/>
<dbReference type="InterPro" id="IPR027417">
    <property type="entry name" value="P-loop_NTPase"/>
</dbReference>
<dbReference type="SMART" id="SM00487">
    <property type="entry name" value="DEXDc"/>
    <property type="match status" value="1"/>
</dbReference>
<feature type="compositionally biased region" description="Basic residues" evidence="10">
    <location>
        <begin position="847"/>
        <end position="857"/>
    </location>
</feature>
<feature type="region of interest" description="Disordered" evidence="10">
    <location>
        <begin position="448"/>
        <end position="641"/>
    </location>
</feature>
<feature type="compositionally biased region" description="Acidic residues" evidence="10">
    <location>
        <begin position="1156"/>
        <end position="1174"/>
    </location>
</feature>
<feature type="domain" description="RING-type" evidence="11">
    <location>
        <begin position="1092"/>
        <end position="1133"/>
    </location>
</feature>
<evidence type="ECO:0000313" key="14">
    <source>
        <dbReference type="Proteomes" id="UP000245768"/>
    </source>
</evidence>
<feature type="compositionally biased region" description="Basic and acidic residues" evidence="10">
    <location>
        <begin position="624"/>
        <end position="641"/>
    </location>
</feature>
<feature type="region of interest" description="Disordered" evidence="10">
    <location>
        <begin position="1"/>
        <end position="145"/>
    </location>
</feature>
<evidence type="ECO:0000313" key="13">
    <source>
        <dbReference type="EMBL" id="PWN91005.1"/>
    </source>
</evidence>
<dbReference type="GO" id="GO:0008094">
    <property type="term" value="F:ATP-dependent activity, acting on DNA"/>
    <property type="evidence" value="ECO:0007669"/>
    <property type="project" value="TreeGrafter"/>
</dbReference>
<dbReference type="InterPro" id="IPR001650">
    <property type="entry name" value="Helicase_C-like"/>
</dbReference>
<keyword evidence="4 9" id="KW-0863">Zinc-finger</keyword>
<name>A0A316YTD5_9BASI</name>
<sequence>MVDIERGAGLGQSRDDAILIVDSPSPSPSPTPERGGGGGTTFSRGLPKDAIVIDSDDEEEDSFVVADFRPSGTMRIDVDDLPAMGIGQGRRRQSSSPPPLTMIRRGRGGGGGGGGAIDIDPSGSPSTSGTESEYRPSPDDSAVEVQGSNTNMMGAIWDRVRSLPSDLIGAARSMYEQLEQERTSSQEMDGPVWMREGRQRQIEMQQQMLLAQLESDAATAARHARQPYPQPGPSSFASVLGRGRGRDNAAPIQIVGDDDGNIRLAMPGAMVQQPPPDPNDPDMPGVGVEDMPYDIELNESVNEMLGQMVEGNYRGADAMAQLYGDEGVDVGRLPLYSDEAGLRQRGLRTRLHDHQLQGVQWMVKAEHRRLTEREPVAMWKTRKDANGRPYYVNVADPTWRQRQAPVLPRGGINADAMGLGKTLQVIALALADRNRVPKGRKVVYRDVHDGQDQDQQGNSSQPDVKKVEQQGQDNKSARHVLDVGEGQEDGDSDDDEYESHSDASQDGQTDSETEPEPPSHDDADESATEPESDGAYMRSRSASTKRDSSATVDGSEEGDAETKVNMQRSNKNAGSAAGAKRKRSAKTSHRPGAKKSKSASPPYPKSEGKVKPNSKSSGKGKSRAMSEAESKHNGTTAKKDKQKYNEATLVICPLSVLQNWAGQVQAHCSHRVKFYTYYDANAKRMRGKKGAVEHLGTYNFVFTTYDTLRSEYKIIEKRRKAREERDKQRQQRAESGASGGVDDGDDDDDDEDYAGGSSSEAVDKKGKANGKSKGKAKAKNKKKGTDKGKARKRSASIDSFLASAEESMDDDSGDLDSDDFEASDDSDYDEDDDYGSDDSFVVNDVPRRRKTPKKQKTKTPLLTTRWRRVVLDEAHICRNPKTALYRSICEITAQRRWALTGTPIVNSTRDLGSLASWCGLDPFADAGSTAWKKKIEDRLKQGRSPGGRQVAAHLLKAVVRSIVIRRHKSMKDAVGADIIKLPKVTFYKHTIPMKKSDRDYYEKCEMAARARVEGWIAGGELAKFRGAVFLFLLRLRQLSCSRRLVPPALLEDIESRDWTEADAIVPGSNLSSDDIKRLQEKLLVAVQMNDDCPVCMEPLLGRDPIITHCAHPFCRACIVAVLSTSGAVCPMDRRPLPPVDKLIGLPPENETKENTPDPDADYDDDDDDDDDSDGIDGARSAKIRECLNIIRMTQKRDPTEKVLVFSNFVKFLNLIAEALKAEMVEFCRFDGGMDVWRRDAVRDRFAQPITPSLAAKVRTNVILQERRREEKRQQRIRAKEEAKAAAKKEEEGSENQQATPTTSQKSAFLDSLRQIKATPSASTTNMKNEKGKKRQKERKDADDVFGQNPSVMLISMGCGSLGLNLTAASTVIMMDPWWQSSIEQQAIDRVHRIGQERDIRVFQMISKESVEDRVLQKQAEKEEMAMEAFSGLRSRGQGETARQKHETSLRDLATLLGVDRSVANLAQSGPGQ</sequence>
<feature type="compositionally biased region" description="Low complexity" evidence="10">
    <location>
        <begin position="117"/>
        <end position="131"/>
    </location>
</feature>
<evidence type="ECO:0000256" key="2">
    <source>
        <dbReference type="ARBA" id="ARBA00022723"/>
    </source>
</evidence>
<evidence type="ECO:0000256" key="5">
    <source>
        <dbReference type="ARBA" id="ARBA00022801"/>
    </source>
</evidence>
<evidence type="ECO:0000259" key="11">
    <source>
        <dbReference type="PROSITE" id="PS50089"/>
    </source>
</evidence>
<dbReference type="GO" id="GO:0005524">
    <property type="term" value="F:ATP binding"/>
    <property type="evidence" value="ECO:0007669"/>
    <property type="project" value="UniProtKB-KW"/>
</dbReference>
<dbReference type="InterPro" id="IPR000330">
    <property type="entry name" value="SNF2_N"/>
</dbReference>
<dbReference type="SUPFAM" id="SSF52540">
    <property type="entry name" value="P-loop containing nucleoside triphosphate hydrolases"/>
    <property type="match status" value="3"/>
</dbReference>
<feature type="compositionally biased region" description="Low complexity" evidence="10">
    <location>
        <begin position="568"/>
        <end position="578"/>
    </location>
</feature>
<keyword evidence="6" id="KW-0347">Helicase</keyword>
<dbReference type="InterPro" id="IPR038718">
    <property type="entry name" value="SNF2-like_sf"/>
</dbReference>
<feature type="domain" description="Helicase C-terminal" evidence="12">
    <location>
        <begin position="1270"/>
        <end position="1440"/>
    </location>
</feature>
<keyword evidence="14" id="KW-1185">Reference proteome</keyword>
<dbReference type="PROSITE" id="PS50089">
    <property type="entry name" value="ZF_RING_2"/>
    <property type="match status" value="1"/>
</dbReference>
<dbReference type="Pfam" id="PF00271">
    <property type="entry name" value="Helicase_C"/>
    <property type="match status" value="1"/>
</dbReference>
<dbReference type="SUPFAM" id="SSF57850">
    <property type="entry name" value="RING/U-box"/>
    <property type="match status" value="1"/>
</dbReference>